<dbReference type="Gene3D" id="2.40.128.20">
    <property type="match status" value="1"/>
</dbReference>
<dbReference type="CTD" id="555483"/>
<evidence type="ECO:0000313" key="9">
    <source>
        <dbReference type="ZFIN" id="ZDB-GENE-081022-118"/>
    </source>
</evidence>
<dbReference type="GeneTree" id="ENSGT01120000271921"/>
<dbReference type="Ensembl" id="ENSDART00000101077.5">
    <property type="protein sequence ID" value="ENSDARP00000091851.3"/>
    <property type="gene ID" value="ENSDARG00000069439.5"/>
</dbReference>
<accession>F6NWX6</accession>
<reference evidence="5" key="2">
    <citation type="submission" date="2008-04" db="EMBL/GenBank/DDBJ databases">
        <authorList>
            <consortium name="NIH - Zebrafish Gene Collection (ZGC) project"/>
        </authorList>
    </citation>
    <scope>NUCLEOTIDE SEQUENCE [LARGE SCALE MRNA]</scope>
</reference>
<dbReference type="KEGG" id="dre:555483"/>
<dbReference type="PANTHER" id="PTHR11430:SF63">
    <property type="entry name" value="LOC555483 PROTEIN-RELATED"/>
    <property type="match status" value="1"/>
</dbReference>
<organism evidence="5">
    <name type="scientific">Danio rerio</name>
    <name type="common">Zebrafish</name>
    <name type="synonym">Brachydanio rerio</name>
    <dbReference type="NCBI Taxonomy" id="7955"/>
    <lineage>
        <taxon>Eukaryota</taxon>
        <taxon>Metazoa</taxon>
        <taxon>Chordata</taxon>
        <taxon>Craniata</taxon>
        <taxon>Vertebrata</taxon>
        <taxon>Euteleostomi</taxon>
        <taxon>Actinopterygii</taxon>
        <taxon>Neopterygii</taxon>
        <taxon>Teleostei</taxon>
        <taxon>Ostariophysi</taxon>
        <taxon>Cypriniformes</taxon>
        <taxon>Danionidae</taxon>
        <taxon>Danioninae</taxon>
        <taxon>Danio</taxon>
    </lineage>
</organism>
<dbReference type="Proteomes" id="UP000000437">
    <property type="component" value="Chromosome 10"/>
</dbReference>
<dbReference type="InterPro" id="IPR022272">
    <property type="entry name" value="Lipocalin_CS"/>
</dbReference>
<dbReference type="InterPro" id="IPR000566">
    <property type="entry name" value="Lipocln_cytosolic_FA-bd_dom"/>
</dbReference>
<dbReference type="OMA" id="IDKCIDD"/>
<dbReference type="Reactome" id="R-DRE-2162123">
    <property type="pathway name" value="Synthesis of Prostaglandins (PG) and Thromboxanes (TX)"/>
</dbReference>
<gene>
    <name evidence="6 8 9" type="primary">ptgdsa</name>
    <name evidence="8" type="synonym">im:7160217</name>
    <name evidence="5" type="synonym">LOC555483</name>
    <name evidence="8" type="synonym">zgc:194505</name>
    <name evidence="8" type="synonym">zgc:194526</name>
</gene>
<sequence>MKVTIFLLMILKEVHANVQPQKNFDLQRFAGRWYRIGLAYDSPGFVPHRSKVTISMGTVEPQDNGNVNMTMWSLTSSGCKQKIYIYEKTSVSGVFNYYSTRHRRMKDVTVVETNYSEYAMVVKHKKMNKEYTQVSLYGRAKKLKADLMEKFRAYATALGFSKESILTPPTARNCPPKEASQSFIQVKAGY</sequence>
<reference evidence="6" key="3">
    <citation type="submission" date="2012-02" db="UniProtKB">
        <authorList>
            <consortium name="Ensembl"/>
        </authorList>
    </citation>
    <scope>IDENTIFICATION</scope>
    <source>
        <strain evidence="6">Tuebingen</strain>
    </source>
</reference>
<dbReference type="AlphaFoldDB" id="B3DI79"/>
<dbReference type="Pfam" id="PF00061">
    <property type="entry name" value="Lipocalin"/>
    <property type="match status" value="1"/>
</dbReference>
<feature type="signal peptide" evidence="3">
    <location>
        <begin position="1"/>
        <end position="16"/>
    </location>
</feature>
<dbReference type="OrthoDB" id="9627583at2759"/>
<evidence type="ECO:0000313" key="8">
    <source>
        <dbReference type="RefSeq" id="NP_001186920.1"/>
    </source>
</evidence>
<evidence type="ECO:0000313" key="5">
    <source>
        <dbReference type="EMBL" id="AAI63043.1"/>
    </source>
</evidence>
<dbReference type="PROSITE" id="PS00213">
    <property type="entry name" value="LIPOCALIN"/>
    <property type="match status" value="1"/>
</dbReference>
<name>B3DI79_DANRE</name>
<dbReference type="PaxDb" id="7955-ENSDARP00000091851"/>
<evidence type="ECO:0000256" key="1">
    <source>
        <dbReference type="ARBA" id="ARBA00006889"/>
    </source>
</evidence>
<dbReference type="SUPFAM" id="SSF50814">
    <property type="entry name" value="Lipocalins"/>
    <property type="match status" value="1"/>
</dbReference>
<dbReference type="Reactome" id="R-DRE-6799990">
    <property type="pathway name" value="Metal sequestration by antimicrobial proteins"/>
</dbReference>
<dbReference type="PANTHER" id="PTHR11430">
    <property type="entry name" value="LIPOCALIN"/>
    <property type="match status" value="1"/>
</dbReference>
<feature type="chain" id="PRO_5035035278" evidence="3 8">
    <location>
        <begin position="17"/>
        <end position="190"/>
    </location>
</feature>
<dbReference type="InterPro" id="IPR002345">
    <property type="entry name" value="Lipocalin"/>
</dbReference>
<feature type="domain" description="Lipocalin/cytosolic fatty-acid binding" evidence="4">
    <location>
        <begin position="30"/>
        <end position="169"/>
    </location>
</feature>
<reference evidence="8" key="1">
    <citation type="journal article" date="2006" name="Gene">
        <title>Zebrafish and chicken lipocalin-type prostaglandin D synthase homologues: Conservation of mammalian gene structure and binding ability for lipophilic molecules, and difference in expression profile and enzyme activity.</title>
        <authorList>
            <person name="Fujimori K."/>
            <person name="Inui T."/>
            <person name="Uodome N."/>
            <person name="Kadoyama K."/>
            <person name="Aritake K."/>
            <person name="Urade Y."/>
        </authorList>
    </citation>
    <scope>NUCLEOTIDE SEQUENCE</scope>
</reference>
<evidence type="ECO:0000256" key="3">
    <source>
        <dbReference type="SAM" id="SignalP"/>
    </source>
</evidence>
<dbReference type="eggNOG" id="ENOG502RYFQ">
    <property type="taxonomic scope" value="Eukaryota"/>
</dbReference>
<dbReference type="STRING" id="7955.ENSDARP00000091851"/>
<evidence type="ECO:0000313" key="7">
    <source>
        <dbReference type="Proteomes" id="UP000000437"/>
    </source>
</evidence>
<reference evidence="8" key="6">
    <citation type="submission" date="2025-04" db="UniProtKB">
        <authorList>
            <consortium name="RefSeq"/>
        </authorList>
    </citation>
    <scope>IDENTIFICATION</scope>
</reference>
<dbReference type="ExpressionAtlas" id="B3DI79">
    <property type="expression patterns" value="baseline"/>
</dbReference>
<dbReference type="PRINTS" id="PR00179">
    <property type="entry name" value="LIPOCALIN"/>
</dbReference>
<dbReference type="RefSeq" id="NP_001186920.1">
    <property type="nucleotide sequence ID" value="NM_001199991.1"/>
</dbReference>
<dbReference type="InterPro" id="IPR012674">
    <property type="entry name" value="Calycin"/>
</dbReference>
<reference evidence="6 7" key="4">
    <citation type="journal article" date="2013" name="Nature">
        <title>The zebrafish reference genome sequence and its relationship to the human genome.</title>
        <authorList>
            <consortium name="Genome Reference Consortium Zebrafish"/>
            <person name="Howe K."/>
            <person name="Clark M.D."/>
            <person name="Torroja C.F."/>
            <person name="Torrance J."/>
            <person name="Berthelot C."/>
            <person name="Muffato M."/>
            <person name="Collins J.E."/>
            <person name="Humphray S."/>
            <person name="McLaren K."/>
            <person name="Matthews L."/>
            <person name="McLaren S."/>
            <person name="Sealy I."/>
            <person name="Caccamo M."/>
            <person name="Churcher C."/>
            <person name="Scott C."/>
            <person name="Barrett J.C."/>
            <person name="Koch R."/>
            <person name="Rauch G.J."/>
            <person name="White S."/>
            <person name="Chow W."/>
            <person name="Kilian B."/>
            <person name="Quintais L.T."/>
            <person name="Guerra-Assuncao J.A."/>
            <person name="Zhou Y."/>
            <person name="Gu Y."/>
            <person name="Yen J."/>
            <person name="Vogel J.H."/>
            <person name="Eyre T."/>
            <person name="Redmond S."/>
            <person name="Banerjee R."/>
            <person name="Chi J."/>
            <person name="Fu B."/>
            <person name="Langley E."/>
            <person name="Maguire S.F."/>
            <person name="Laird G.K."/>
            <person name="Lloyd D."/>
            <person name="Kenyon E."/>
            <person name="Donaldson S."/>
            <person name="Sehra H."/>
            <person name="Almeida-King J."/>
            <person name="Loveland J."/>
            <person name="Trevanion S."/>
            <person name="Jones M."/>
            <person name="Quail M."/>
            <person name="Willey D."/>
            <person name="Hunt A."/>
            <person name="Burton J."/>
            <person name="Sims S."/>
            <person name="McLay K."/>
            <person name="Plumb B."/>
            <person name="Davis J."/>
            <person name="Clee C."/>
            <person name="Oliver K."/>
            <person name="Clark R."/>
            <person name="Riddle C."/>
            <person name="Elliot D."/>
            <person name="Eliott D."/>
            <person name="Threadgold G."/>
            <person name="Harden G."/>
            <person name="Ware D."/>
            <person name="Begum S."/>
            <person name="Mortimore B."/>
            <person name="Mortimer B."/>
            <person name="Kerry G."/>
            <person name="Heath P."/>
            <person name="Phillimore B."/>
            <person name="Tracey A."/>
            <person name="Corby N."/>
            <person name="Dunn M."/>
            <person name="Johnson C."/>
            <person name="Wood J."/>
            <person name="Clark S."/>
            <person name="Pelan S."/>
            <person name="Griffiths G."/>
            <person name="Smith M."/>
            <person name="Glithero R."/>
            <person name="Howden P."/>
            <person name="Barker N."/>
            <person name="Lloyd C."/>
            <person name="Stevens C."/>
            <person name="Harley J."/>
            <person name="Holt K."/>
            <person name="Panagiotidis G."/>
            <person name="Lovell J."/>
            <person name="Beasley H."/>
            <person name="Henderson C."/>
            <person name="Gordon D."/>
            <person name="Auger K."/>
            <person name="Wright D."/>
            <person name="Collins J."/>
            <person name="Raisen C."/>
            <person name="Dyer L."/>
            <person name="Leung K."/>
            <person name="Robertson L."/>
            <person name="Ambridge K."/>
            <person name="Leongamornlert D."/>
            <person name="McGuire S."/>
            <person name="Gilderthorp R."/>
            <person name="Griffiths C."/>
            <person name="Manthravadi D."/>
            <person name="Nichol S."/>
            <person name="Barker G."/>
            <person name="Whitehead S."/>
            <person name="Kay M."/>
            <person name="Brown J."/>
            <person name="Murnane C."/>
            <person name="Gray E."/>
            <person name="Humphries M."/>
            <person name="Sycamore N."/>
            <person name="Barker D."/>
            <person name="Saunders D."/>
            <person name="Wallis J."/>
            <person name="Babbage A."/>
            <person name="Hammond S."/>
            <person name="Mashreghi-Mohammadi M."/>
            <person name="Barr L."/>
            <person name="Martin S."/>
            <person name="Wray P."/>
            <person name="Ellington A."/>
            <person name="Matthews N."/>
            <person name="Ellwood M."/>
            <person name="Woodmansey R."/>
            <person name="Clark G."/>
            <person name="Cooper J."/>
            <person name="Cooper J."/>
            <person name="Tromans A."/>
            <person name="Grafham D."/>
            <person name="Skuce C."/>
            <person name="Pandian R."/>
            <person name="Andrews R."/>
            <person name="Harrison E."/>
            <person name="Kimberley A."/>
            <person name="Garnett J."/>
            <person name="Fosker N."/>
            <person name="Hall R."/>
            <person name="Garner P."/>
            <person name="Kelly D."/>
            <person name="Bird C."/>
            <person name="Palmer S."/>
            <person name="Gehring I."/>
            <person name="Berger A."/>
            <person name="Dooley C.M."/>
            <person name="Ersan-Urun Z."/>
            <person name="Eser C."/>
            <person name="Geiger H."/>
            <person name="Geisler M."/>
            <person name="Karotki L."/>
            <person name="Kirn A."/>
            <person name="Konantz J."/>
            <person name="Konantz M."/>
            <person name="Oberlander M."/>
            <person name="Rudolph-Geiger S."/>
            <person name="Teucke M."/>
            <person name="Lanz C."/>
            <person name="Raddatz G."/>
            <person name="Osoegawa K."/>
            <person name="Zhu B."/>
            <person name="Rapp A."/>
            <person name="Widaa S."/>
            <person name="Langford C."/>
            <person name="Yang F."/>
            <person name="Schuster S.C."/>
            <person name="Carter N.P."/>
            <person name="Harrow J."/>
            <person name="Ning Z."/>
            <person name="Herrero J."/>
            <person name="Searle S.M."/>
            <person name="Enright A."/>
            <person name="Geisler R."/>
            <person name="Plasterk R.H."/>
            <person name="Lee C."/>
            <person name="Westerfield M."/>
            <person name="de Jong P.J."/>
            <person name="Zon L.I."/>
            <person name="Postlethwait J.H."/>
            <person name="Nusslein-Volhard C."/>
            <person name="Hubbard T.J."/>
            <person name="Roest Crollius H."/>
            <person name="Rogers J."/>
            <person name="Stemple D.L."/>
        </authorList>
    </citation>
    <scope>NUCLEOTIDE SEQUENCE [LARGE SCALE GENOMIC DNA]</scope>
    <source>
        <strain evidence="6">Tuebingen</strain>
    </source>
</reference>
<dbReference type="GO" id="GO:0036094">
    <property type="term" value="F:small molecule binding"/>
    <property type="evidence" value="ECO:0007669"/>
    <property type="project" value="InterPro"/>
</dbReference>
<dbReference type="CDD" id="cd19419">
    <property type="entry name" value="lipocalin_L-PGDS"/>
    <property type="match status" value="1"/>
</dbReference>
<accession>B3DI79</accession>
<reference evidence="8" key="5">
    <citation type="journal article" date="2016" name="BMC Genomics">
        <title>Gene evolution and gene expression after whole genome duplication in fish: the PhyloFish database.</title>
        <authorList>
            <person name="Pasquier J."/>
            <person name="Cabau C."/>
            <person name="Nguyen T."/>
            <person name="Jouanno E."/>
            <person name="Severac D."/>
            <person name="Braasch I."/>
            <person name="Journot L."/>
            <person name="Pontarotti P."/>
            <person name="Klopp C."/>
            <person name="Postlethwait J.H."/>
            <person name="Guiguen Y."/>
            <person name="Bobe J."/>
        </authorList>
    </citation>
    <scope>NUCLEOTIDE SEQUENCE</scope>
</reference>
<dbReference type="PRINTS" id="PR01254">
    <property type="entry name" value="PGNDSYNTHASE"/>
</dbReference>
<comment type="similarity">
    <text evidence="1 2">Belongs to the calycin superfamily. Lipocalin family.</text>
</comment>
<dbReference type="Reactome" id="R-DRE-6798695">
    <property type="pathway name" value="Neutrophil degranulation"/>
</dbReference>
<dbReference type="EMBL" id="BC163029">
    <property type="protein sequence ID" value="AAI63029.1"/>
    <property type="molecule type" value="mRNA"/>
</dbReference>
<dbReference type="ZFIN" id="ZDB-GENE-081022-118">
    <property type="gene designation" value="ptgdsa"/>
</dbReference>
<proteinExistence type="evidence at transcript level"/>
<evidence type="ECO:0000313" key="6">
    <source>
        <dbReference type="Ensembl" id="ENSDARP00000091851"/>
    </source>
</evidence>
<dbReference type="EMBL" id="BX005370">
    <property type="status" value="NOT_ANNOTATED_CDS"/>
    <property type="molecule type" value="Genomic_DNA"/>
</dbReference>
<evidence type="ECO:0000259" key="4">
    <source>
        <dbReference type="Pfam" id="PF00061"/>
    </source>
</evidence>
<evidence type="ECO:0000256" key="2">
    <source>
        <dbReference type="RuleBase" id="RU003695"/>
    </source>
</evidence>
<dbReference type="Reactome" id="R-DRE-804914">
    <property type="pathway name" value="Transport of fatty acids"/>
</dbReference>
<dbReference type="Reactome" id="R-DRE-917937">
    <property type="pathway name" value="Iron uptake and transport"/>
</dbReference>
<keyword evidence="7" id="KW-1185">Reference proteome</keyword>
<accession>B3DI92</accession>
<dbReference type="Bgee" id="ENSDARG00000069439">
    <property type="expression patterns" value="Expressed in liver and 12 other cell types or tissues"/>
</dbReference>
<dbReference type="GeneID" id="555483"/>
<dbReference type="AGR" id="ZFIN:ZDB-GENE-081022-118"/>
<dbReference type="EMBL" id="BC163043">
    <property type="protein sequence ID" value="AAI63043.1"/>
    <property type="molecule type" value="mRNA"/>
</dbReference>
<protein>
    <submittedName>
        <fullName evidence="5">LOC555483 protein</fullName>
    </submittedName>
    <submittedName>
        <fullName evidence="6 8">Prostaglandin D2 synthase a</fullName>
    </submittedName>
</protein>
<keyword evidence="3 8" id="KW-0732">Signal</keyword>